<proteinExistence type="predicted"/>
<evidence type="ECO:0000313" key="2">
    <source>
        <dbReference type="Proteomes" id="UP001153678"/>
    </source>
</evidence>
<reference evidence="1" key="1">
    <citation type="submission" date="2022-08" db="EMBL/GenBank/DDBJ databases">
        <authorList>
            <person name="Kallberg Y."/>
            <person name="Tangrot J."/>
            <person name="Rosling A."/>
        </authorList>
    </citation>
    <scope>NUCLEOTIDE SEQUENCE</scope>
    <source>
        <strain evidence="1">Wild A</strain>
    </source>
</reference>
<dbReference type="EMBL" id="CAMKVN010000115">
    <property type="protein sequence ID" value="CAI2163828.1"/>
    <property type="molecule type" value="Genomic_DNA"/>
</dbReference>
<gene>
    <name evidence="1" type="ORF">FWILDA_LOCUS1263</name>
</gene>
<protein>
    <submittedName>
        <fullName evidence="1">10828_t:CDS:1</fullName>
    </submittedName>
</protein>
<accession>A0A9W4WI99</accession>
<evidence type="ECO:0000313" key="1">
    <source>
        <dbReference type="EMBL" id="CAI2163828.1"/>
    </source>
</evidence>
<organism evidence="1 2">
    <name type="scientific">Funneliformis geosporum</name>
    <dbReference type="NCBI Taxonomy" id="1117311"/>
    <lineage>
        <taxon>Eukaryota</taxon>
        <taxon>Fungi</taxon>
        <taxon>Fungi incertae sedis</taxon>
        <taxon>Mucoromycota</taxon>
        <taxon>Glomeromycotina</taxon>
        <taxon>Glomeromycetes</taxon>
        <taxon>Glomerales</taxon>
        <taxon>Glomeraceae</taxon>
        <taxon>Funneliformis</taxon>
    </lineage>
</organism>
<dbReference type="AlphaFoldDB" id="A0A9W4WI99"/>
<name>A0A9W4WI99_9GLOM</name>
<dbReference type="Proteomes" id="UP001153678">
    <property type="component" value="Unassembled WGS sequence"/>
</dbReference>
<feature type="non-terminal residue" evidence="1">
    <location>
        <position position="1"/>
    </location>
</feature>
<keyword evidence="2" id="KW-1185">Reference proteome</keyword>
<sequence length="55" mass="6263">SLLLEMVNSQAKTFIPTVVESSQFLSKPLNPMPIIRETNRNISGHNVWWSTYGET</sequence>
<comment type="caution">
    <text evidence="1">The sequence shown here is derived from an EMBL/GenBank/DDBJ whole genome shotgun (WGS) entry which is preliminary data.</text>
</comment>